<dbReference type="PANTHER" id="PTHR10788:SF106">
    <property type="entry name" value="BCDNA.GH08860"/>
    <property type="match status" value="1"/>
</dbReference>
<keyword evidence="3" id="KW-1185">Reference proteome</keyword>
<dbReference type="RefSeq" id="WP_092906565.1">
    <property type="nucleotide sequence ID" value="NZ_FOZS01000004.1"/>
</dbReference>
<feature type="compositionally biased region" description="Basic and acidic residues" evidence="1">
    <location>
        <begin position="22"/>
        <end position="36"/>
    </location>
</feature>
<dbReference type="GO" id="GO:0005829">
    <property type="term" value="C:cytosol"/>
    <property type="evidence" value="ECO:0007669"/>
    <property type="project" value="TreeGrafter"/>
</dbReference>
<name>A0A1I6U569_9EURY</name>
<reference evidence="3" key="1">
    <citation type="submission" date="2016-10" db="EMBL/GenBank/DDBJ databases">
        <authorList>
            <person name="Varghese N."/>
            <person name="Submissions S."/>
        </authorList>
    </citation>
    <scope>NUCLEOTIDE SEQUENCE [LARGE SCALE GENOMIC DNA]</scope>
    <source>
        <strain evidence="3">DSM 22427</strain>
    </source>
</reference>
<dbReference type="Pfam" id="PF00982">
    <property type="entry name" value="Glyco_transf_20"/>
    <property type="match status" value="1"/>
</dbReference>
<evidence type="ECO:0000313" key="3">
    <source>
        <dbReference type="Proteomes" id="UP000199199"/>
    </source>
</evidence>
<dbReference type="GO" id="GO:0004805">
    <property type="term" value="F:trehalose-phosphatase activity"/>
    <property type="evidence" value="ECO:0007669"/>
    <property type="project" value="TreeGrafter"/>
</dbReference>
<dbReference type="EMBL" id="FOZS01000004">
    <property type="protein sequence ID" value="SFS96498.1"/>
    <property type="molecule type" value="Genomic_DNA"/>
</dbReference>
<dbReference type="GO" id="GO:0003825">
    <property type="term" value="F:alpha,alpha-trehalose-phosphate synthase (UDP-forming) activity"/>
    <property type="evidence" value="ECO:0007669"/>
    <property type="project" value="TreeGrafter"/>
</dbReference>
<dbReference type="OrthoDB" id="79955at2157"/>
<dbReference type="AlphaFoldDB" id="A0A1I6U569"/>
<evidence type="ECO:0000256" key="1">
    <source>
        <dbReference type="SAM" id="MobiDB-lite"/>
    </source>
</evidence>
<dbReference type="InterPro" id="IPR001830">
    <property type="entry name" value="Glyco_trans_20"/>
</dbReference>
<feature type="region of interest" description="Disordered" evidence="1">
    <location>
        <begin position="1"/>
        <end position="44"/>
    </location>
</feature>
<sequence>MRNLEKRGRSIGRRSVSTTNRIDSDYRSGGRTDRDTQLPSLSSVCPESLIVVSNRQPYRHEFAEEIDEPDESGVESVSDGEEDATDASDRQITVDEPTGGLTAGLDPVLRRSNGTWIAWGDGDADEAVVDENDCVRVPPDEGEYTLRRLWFSEQAVDSYYYGFSNRVLWPLCHGFEQLIDDRPGDLEWYRRINDRFATAVSRHASEESVVWLQDYHLGFAPRLIRDRVPDSVTVAHFWHIPWPSPETFDHCPIGSELLDGLLGNDLLGFHVDQYADTFLECVDVFLPSATVDRSTRTIRYDGNETRVVATPMGVDASSYATMSRETDSSNWESICDEYGIPQSNAVGLGVDRLDYTKGIPQRLAAVETFFERNPQWRGSFTFVQKATPSRTTIPAYQQLGSAVRQQVERINVRFGTDEWQPIVYTEDILPQEDLCALYRNADVMLVSPVCDGMNLVAQEYLAASVDELGALLLSNRVGAHEMLGSHAFSIAPNRTDQFTETLERVLTTARGEKRRRMSVLRERVFDADLDSWMRDQFAQMQRVRDGADTLDELTNEHQSPV</sequence>
<feature type="compositionally biased region" description="Acidic residues" evidence="1">
    <location>
        <begin position="64"/>
        <end position="86"/>
    </location>
</feature>
<feature type="region of interest" description="Disordered" evidence="1">
    <location>
        <begin position="63"/>
        <end position="105"/>
    </location>
</feature>
<evidence type="ECO:0000313" key="2">
    <source>
        <dbReference type="EMBL" id="SFS96498.1"/>
    </source>
</evidence>
<dbReference type="PANTHER" id="PTHR10788">
    <property type="entry name" value="TREHALOSE-6-PHOSPHATE SYNTHASE"/>
    <property type="match status" value="1"/>
</dbReference>
<dbReference type="CDD" id="cd03788">
    <property type="entry name" value="GT20_TPS"/>
    <property type="match status" value="1"/>
</dbReference>
<gene>
    <name evidence="2" type="ORF">SAMN04488556_3557</name>
</gene>
<dbReference type="Proteomes" id="UP000199199">
    <property type="component" value="Unassembled WGS sequence"/>
</dbReference>
<organism evidence="2 3">
    <name type="scientific">Halostagnicola kamekurae</name>
    <dbReference type="NCBI Taxonomy" id="619731"/>
    <lineage>
        <taxon>Archaea</taxon>
        <taxon>Methanobacteriati</taxon>
        <taxon>Methanobacteriota</taxon>
        <taxon>Stenosarchaea group</taxon>
        <taxon>Halobacteria</taxon>
        <taxon>Halobacteriales</taxon>
        <taxon>Natrialbaceae</taxon>
        <taxon>Halostagnicola</taxon>
    </lineage>
</organism>
<proteinExistence type="predicted"/>
<accession>A0A1I6U569</accession>
<dbReference type="GO" id="GO:0005992">
    <property type="term" value="P:trehalose biosynthetic process"/>
    <property type="evidence" value="ECO:0007669"/>
    <property type="project" value="InterPro"/>
</dbReference>
<dbReference type="SUPFAM" id="SSF53756">
    <property type="entry name" value="UDP-Glycosyltransferase/glycogen phosphorylase"/>
    <property type="match status" value="1"/>
</dbReference>
<protein>
    <submittedName>
        <fullName evidence="2">Trehalose 6-phosphate synthase</fullName>
    </submittedName>
</protein>
<dbReference type="Gene3D" id="3.40.50.2000">
    <property type="entry name" value="Glycogen Phosphorylase B"/>
    <property type="match status" value="2"/>
</dbReference>